<feature type="signal peptide" evidence="2">
    <location>
        <begin position="1"/>
        <end position="18"/>
    </location>
</feature>
<feature type="domain" description="DUF7492" evidence="3">
    <location>
        <begin position="17"/>
        <end position="267"/>
    </location>
</feature>
<sequence length="385" mass="39597">MKLSAFLALAASFSSALAHSWVEQLNVIDDNGTFVGAPGYPRGYVPRTKPGFGDALMVHLLPAASRSKIDGTDTLCMPSQQQPGTNTPDFPSLRATAGSYIALKYLENGHVSMPQNPPGKPEGSGKVHIYVTTSPSPDTKLVDVLKWTSTGSFATGRLLTTQDFDDGRCYQLAPSAKSVQRQKDFPDPIPGQTGPHEQWCETDVQLPADTPSGSLAMYWVWEWPTIGAGAKDETYTTCMDVVVGDANAVKAATPGKEITPQDPQTKAVPSFKQRAAGTDAAAPPAASGAASGAAPPAAAPTTMVTKPAPAPPAGTPPAAPPAAPNAPGAPAPPAGGAARATVTVTQMVTVTAGCYGGGRTGTPLGPVPRPTGADAGPRRYSEFRA</sequence>
<feature type="compositionally biased region" description="Low complexity" evidence="1">
    <location>
        <begin position="275"/>
        <end position="307"/>
    </location>
</feature>
<evidence type="ECO:0000256" key="2">
    <source>
        <dbReference type="SAM" id="SignalP"/>
    </source>
</evidence>
<gene>
    <name evidence="4" type="ORF">EJ06DRAFT_192428</name>
</gene>
<dbReference type="AlphaFoldDB" id="A0A6G1I7R6"/>
<organism evidence="4 5">
    <name type="scientific">Trichodelitschia bisporula</name>
    <dbReference type="NCBI Taxonomy" id="703511"/>
    <lineage>
        <taxon>Eukaryota</taxon>
        <taxon>Fungi</taxon>
        <taxon>Dikarya</taxon>
        <taxon>Ascomycota</taxon>
        <taxon>Pezizomycotina</taxon>
        <taxon>Dothideomycetes</taxon>
        <taxon>Dothideomycetes incertae sedis</taxon>
        <taxon>Phaeotrichales</taxon>
        <taxon>Phaeotrichaceae</taxon>
        <taxon>Trichodelitschia</taxon>
    </lineage>
</organism>
<evidence type="ECO:0000259" key="3">
    <source>
        <dbReference type="Pfam" id="PF24320"/>
    </source>
</evidence>
<keyword evidence="5" id="KW-1185">Reference proteome</keyword>
<keyword evidence="2" id="KW-0732">Signal</keyword>
<feature type="compositionally biased region" description="Basic and acidic residues" evidence="1">
    <location>
        <begin position="376"/>
        <end position="385"/>
    </location>
</feature>
<dbReference type="Proteomes" id="UP000799640">
    <property type="component" value="Unassembled WGS sequence"/>
</dbReference>
<dbReference type="Pfam" id="PF24320">
    <property type="entry name" value="DUF7492"/>
    <property type="match status" value="1"/>
</dbReference>
<feature type="chain" id="PRO_5026347922" description="DUF7492 domain-containing protein" evidence="2">
    <location>
        <begin position="19"/>
        <end position="385"/>
    </location>
</feature>
<name>A0A6G1I7R6_9PEZI</name>
<feature type="region of interest" description="Disordered" evidence="1">
    <location>
        <begin position="253"/>
        <end position="338"/>
    </location>
</feature>
<evidence type="ECO:0000313" key="4">
    <source>
        <dbReference type="EMBL" id="KAF2404224.1"/>
    </source>
</evidence>
<feature type="compositionally biased region" description="Pro residues" evidence="1">
    <location>
        <begin position="308"/>
        <end position="333"/>
    </location>
</feature>
<feature type="region of interest" description="Disordered" evidence="1">
    <location>
        <begin position="358"/>
        <end position="385"/>
    </location>
</feature>
<protein>
    <recommendedName>
        <fullName evidence="3">DUF7492 domain-containing protein</fullName>
    </recommendedName>
</protein>
<dbReference type="OrthoDB" id="64281at2759"/>
<dbReference type="EMBL" id="ML996688">
    <property type="protein sequence ID" value="KAF2404224.1"/>
    <property type="molecule type" value="Genomic_DNA"/>
</dbReference>
<proteinExistence type="predicted"/>
<dbReference type="InterPro" id="IPR055915">
    <property type="entry name" value="DUF7492"/>
</dbReference>
<reference evidence="4" key="1">
    <citation type="journal article" date="2020" name="Stud. Mycol.">
        <title>101 Dothideomycetes genomes: a test case for predicting lifestyles and emergence of pathogens.</title>
        <authorList>
            <person name="Haridas S."/>
            <person name="Albert R."/>
            <person name="Binder M."/>
            <person name="Bloem J."/>
            <person name="Labutti K."/>
            <person name="Salamov A."/>
            <person name="Andreopoulos B."/>
            <person name="Baker S."/>
            <person name="Barry K."/>
            <person name="Bills G."/>
            <person name="Bluhm B."/>
            <person name="Cannon C."/>
            <person name="Castanera R."/>
            <person name="Culley D."/>
            <person name="Daum C."/>
            <person name="Ezra D."/>
            <person name="Gonzalez J."/>
            <person name="Henrissat B."/>
            <person name="Kuo A."/>
            <person name="Liang C."/>
            <person name="Lipzen A."/>
            <person name="Lutzoni F."/>
            <person name="Magnuson J."/>
            <person name="Mondo S."/>
            <person name="Nolan M."/>
            <person name="Ohm R."/>
            <person name="Pangilinan J."/>
            <person name="Park H.-J."/>
            <person name="Ramirez L."/>
            <person name="Alfaro M."/>
            <person name="Sun H."/>
            <person name="Tritt A."/>
            <person name="Yoshinaga Y."/>
            <person name="Zwiers L.-H."/>
            <person name="Turgeon B."/>
            <person name="Goodwin S."/>
            <person name="Spatafora J."/>
            <person name="Crous P."/>
            <person name="Grigoriev I."/>
        </authorList>
    </citation>
    <scope>NUCLEOTIDE SEQUENCE</scope>
    <source>
        <strain evidence="4">CBS 262.69</strain>
    </source>
</reference>
<evidence type="ECO:0000256" key="1">
    <source>
        <dbReference type="SAM" id="MobiDB-lite"/>
    </source>
</evidence>
<accession>A0A6G1I7R6</accession>
<evidence type="ECO:0000313" key="5">
    <source>
        <dbReference type="Proteomes" id="UP000799640"/>
    </source>
</evidence>